<dbReference type="PANTHER" id="PTHR42844">
    <property type="entry name" value="DIHYDRONEOPTERIN ALDOLASE 1-RELATED"/>
    <property type="match status" value="1"/>
</dbReference>
<dbReference type="SUPFAM" id="SSF55620">
    <property type="entry name" value="Tetrahydrobiopterin biosynthesis enzymes-like"/>
    <property type="match status" value="1"/>
</dbReference>
<reference evidence="9 10" key="1">
    <citation type="submission" date="2019-05" db="EMBL/GenBank/DDBJ databases">
        <title>Panacibacter sp. strain 17mud1-8 Genome sequencing and assembly.</title>
        <authorList>
            <person name="Chhetri G."/>
        </authorList>
    </citation>
    <scope>NUCLEOTIDE SEQUENCE [LARGE SCALE GENOMIC DNA]</scope>
    <source>
        <strain evidence="9 10">17mud1-8</strain>
    </source>
</reference>
<dbReference type="NCBIfam" id="TIGR00526">
    <property type="entry name" value="folB_dom"/>
    <property type="match status" value="1"/>
</dbReference>
<comment type="pathway">
    <text evidence="2">Cofactor biosynthesis; tetrahydrofolate biosynthesis; 2-amino-4-hydroxy-6-hydroxymethyl-7,8-dihydropteridine diphosphate from 7,8-dihydroneopterin triphosphate: step 3/4.</text>
</comment>
<dbReference type="RefSeq" id="WP_137260354.1">
    <property type="nucleotide sequence ID" value="NZ_SZQL01000002.1"/>
</dbReference>
<evidence type="ECO:0000256" key="3">
    <source>
        <dbReference type="ARBA" id="ARBA00005708"/>
    </source>
</evidence>
<evidence type="ECO:0000256" key="2">
    <source>
        <dbReference type="ARBA" id="ARBA00005013"/>
    </source>
</evidence>
<feature type="domain" description="Dihydroneopterin aldolase/epimerase" evidence="8">
    <location>
        <begin position="4"/>
        <end position="115"/>
    </location>
</feature>
<dbReference type="Proteomes" id="UP000305848">
    <property type="component" value="Unassembled WGS sequence"/>
</dbReference>
<sequence>MLTIHLTNLQFYAYHGLYKEEAAIGGKYEVNVSVSHCEAKIPVLHIDETIDYTAVYDLIKRHMLRPRHLLEAVATMLAKDILDTFALADEVNISIKKITPPIVGFQGSVSVQYSAKR</sequence>
<dbReference type="Pfam" id="PF02152">
    <property type="entry name" value="FolB"/>
    <property type="match status" value="1"/>
</dbReference>
<dbReference type="OrthoDB" id="9803748at2"/>
<dbReference type="GO" id="GO:0046656">
    <property type="term" value="P:folic acid biosynthetic process"/>
    <property type="evidence" value="ECO:0007669"/>
    <property type="project" value="UniProtKB-KW"/>
</dbReference>
<dbReference type="InterPro" id="IPR006156">
    <property type="entry name" value="Dihydroneopterin_aldolase"/>
</dbReference>
<evidence type="ECO:0000256" key="7">
    <source>
        <dbReference type="ARBA" id="ARBA00032903"/>
    </source>
</evidence>
<comment type="catalytic activity">
    <reaction evidence="1">
        <text>7,8-dihydroneopterin = 6-hydroxymethyl-7,8-dihydropterin + glycolaldehyde</text>
        <dbReference type="Rhea" id="RHEA:10540"/>
        <dbReference type="ChEBI" id="CHEBI:17001"/>
        <dbReference type="ChEBI" id="CHEBI:17071"/>
        <dbReference type="ChEBI" id="CHEBI:44841"/>
        <dbReference type="EC" id="4.1.2.25"/>
    </reaction>
</comment>
<dbReference type="AlphaFoldDB" id="A0A4U3L6A5"/>
<evidence type="ECO:0000313" key="9">
    <source>
        <dbReference type="EMBL" id="TKK70755.1"/>
    </source>
</evidence>
<dbReference type="Gene3D" id="3.30.1130.10">
    <property type="match status" value="1"/>
</dbReference>
<name>A0A4U3L6A5_9BACT</name>
<gene>
    <name evidence="9" type="ORF">FC093_03415</name>
</gene>
<dbReference type="PANTHER" id="PTHR42844:SF1">
    <property type="entry name" value="DIHYDRONEOPTERIN ALDOLASE 1-RELATED"/>
    <property type="match status" value="1"/>
</dbReference>
<dbReference type="InterPro" id="IPR043133">
    <property type="entry name" value="GTP-CH-I_C/QueF"/>
</dbReference>
<keyword evidence="6" id="KW-0456">Lyase</keyword>
<dbReference type="GO" id="GO:0005737">
    <property type="term" value="C:cytoplasm"/>
    <property type="evidence" value="ECO:0007669"/>
    <property type="project" value="TreeGrafter"/>
</dbReference>
<comment type="caution">
    <text evidence="9">The sequence shown here is derived from an EMBL/GenBank/DDBJ whole genome shotgun (WGS) entry which is preliminary data.</text>
</comment>
<organism evidence="9 10">
    <name type="scientific">Ilyomonas limi</name>
    <dbReference type="NCBI Taxonomy" id="2575867"/>
    <lineage>
        <taxon>Bacteria</taxon>
        <taxon>Pseudomonadati</taxon>
        <taxon>Bacteroidota</taxon>
        <taxon>Chitinophagia</taxon>
        <taxon>Chitinophagales</taxon>
        <taxon>Chitinophagaceae</taxon>
        <taxon>Ilyomonas</taxon>
    </lineage>
</organism>
<evidence type="ECO:0000256" key="4">
    <source>
        <dbReference type="ARBA" id="ARBA00013043"/>
    </source>
</evidence>
<evidence type="ECO:0000259" key="8">
    <source>
        <dbReference type="SMART" id="SM00905"/>
    </source>
</evidence>
<dbReference type="SMART" id="SM00905">
    <property type="entry name" value="FolB"/>
    <property type="match status" value="1"/>
</dbReference>
<dbReference type="GO" id="GO:0004150">
    <property type="term" value="F:dihydroneopterin aldolase activity"/>
    <property type="evidence" value="ECO:0007669"/>
    <property type="project" value="UniProtKB-EC"/>
</dbReference>
<proteinExistence type="inferred from homology"/>
<evidence type="ECO:0000313" key="10">
    <source>
        <dbReference type="Proteomes" id="UP000305848"/>
    </source>
</evidence>
<keyword evidence="5" id="KW-0289">Folate biosynthesis</keyword>
<evidence type="ECO:0000256" key="1">
    <source>
        <dbReference type="ARBA" id="ARBA00001353"/>
    </source>
</evidence>
<comment type="similarity">
    <text evidence="3">Belongs to the DHNA family.</text>
</comment>
<accession>A0A4U3L6A5</accession>
<evidence type="ECO:0000256" key="6">
    <source>
        <dbReference type="ARBA" id="ARBA00023239"/>
    </source>
</evidence>
<protein>
    <recommendedName>
        <fullName evidence="4">dihydroneopterin aldolase</fullName>
        <ecNumber evidence="4">4.1.2.25</ecNumber>
    </recommendedName>
    <alternativeName>
        <fullName evidence="7">7,8-dihydroneopterin aldolase</fullName>
    </alternativeName>
</protein>
<dbReference type="EC" id="4.1.2.25" evidence="4"/>
<evidence type="ECO:0000256" key="5">
    <source>
        <dbReference type="ARBA" id="ARBA00022909"/>
    </source>
</evidence>
<dbReference type="InterPro" id="IPR006157">
    <property type="entry name" value="FolB_dom"/>
</dbReference>
<dbReference type="EMBL" id="SZQL01000002">
    <property type="protein sequence ID" value="TKK70755.1"/>
    <property type="molecule type" value="Genomic_DNA"/>
</dbReference>
<keyword evidence="10" id="KW-1185">Reference proteome</keyword>